<protein>
    <submittedName>
        <fullName evidence="19">TonB-dependent siderophore receptor</fullName>
    </submittedName>
</protein>
<sequence length="812" mass="88361">MDSNLRISEATHCALKKFLSFSSSLLIVLLLLTTPALAQQTGTIRGTVKTSDGKPAADVTISLKGTTKGAIVNEKGTYQINHVAPGTYTLTAQFVGLASQSQTVEVKANLTQIVDFTLSENNQKLQEVIVSGNKPNKFGNKESAYVARMPLKNLENPQAYSVISSELIKEQVITSFNDALKNAPGLDKLWTSTGRGGDGAGYFSLRGFAVQPTMVNGLPGLTNGGLDVANIERIEVLRGPSGTLFGSSLISYGGVINVVTKKPFDTFKGEVNYTAGSFGLNRITADINTPLDEDKKLLLRVNAAYHDENSFQDAGFKKVRFFAPSLSYKVDDKLSFLVNAEFLSSEGTNPAMLFFDRGTALRAKNLAELGYDPKKSYTSNALTIKNPTTTLQAQMNYRFNDQWTSQTVLSRSTAKSLGYYSYLYEVSQYLPGYPNVSSTFGRYISDQNAVTNTTDIQQNFNGDIKTGSIRHCILVGLDYFSRVAIDNGTGYAGIGMVNMAGDDTGNLSRQYVDSALVSAKGSPSNTQQQVYSAYASDVINFTSTLSAMLSLRVDHFKNGGLSTAASDKYSQTALSPKFGLVYQPIADKLSVFANYMNGFSNVAPVRTQSGQTIVFKPEHANQLEAGAKMNLWDSKLTATVSYYDIKVSDKVRQLGPNEYIQDGKNSSRGFEADIAANPVPGLNIIAGYSHNTSKVIKTADADYLGRRPEEAGPQDLVNAWISYRFDQGAVKGFGLGFGGNYAGENKILNRQTTGVFVLPAYTVLNASVFYSVKSWNLSLKMDNLTNKEYYKGWSTLEAQRPRAFLASLALKF</sequence>
<feature type="domain" description="TonB-dependent receptor plug" evidence="18">
    <location>
        <begin position="154"/>
        <end position="248"/>
    </location>
</feature>
<organism evidence="19 20">
    <name type="scientific">Mucilaginibacter celer</name>
    <dbReference type="NCBI Taxonomy" id="2305508"/>
    <lineage>
        <taxon>Bacteria</taxon>
        <taxon>Pseudomonadati</taxon>
        <taxon>Bacteroidota</taxon>
        <taxon>Sphingobacteriia</taxon>
        <taxon>Sphingobacteriales</taxon>
        <taxon>Sphingobacteriaceae</taxon>
        <taxon>Mucilaginibacter</taxon>
    </lineage>
</organism>
<dbReference type="PROSITE" id="PS52016">
    <property type="entry name" value="TONB_DEPENDENT_REC_3"/>
    <property type="match status" value="1"/>
</dbReference>
<dbReference type="InterPro" id="IPR037066">
    <property type="entry name" value="Plug_dom_sf"/>
</dbReference>
<keyword evidence="4 14" id="KW-1134">Transmembrane beta strand</keyword>
<dbReference type="Gene3D" id="2.170.130.10">
    <property type="entry name" value="TonB-dependent receptor, plug domain"/>
    <property type="match status" value="1"/>
</dbReference>
<dbReference type="PANTHER" id="PTHR32552:SF68">
    <property type="entry name" value="FERRICHROME OUTER MEMBRANE TRANSPORTER_PHAGE RECEPTOR"/>
    <property type="match status" value="1"/>
</dbReference>
<dbReference type="InterPro" id="IPR012910">
    <property type="entry name" value="Plug_dom"/>
</dbReference>
<dbReference type="OrthoDB" id="9775095at2"/>
<evidence type="ECO:0000313" key="20">
    <source>
        <dbReference type="Proteomes" id="UP000270046"/>
    </source>
</evidence>
<name>A0A494VVP3_9SPHI</name>
<feature type="domain" description="TonB-dependent receptor-like beta-barrel" evidence="17">
    <location>
        <begin position="350"/>
        <end position="784"/>
    </location>
</feature>
<keyword evidence="8" id="KW-0408">Iron</keyword>
<gene>
    <name evidence="19" type="ORF">HYN43_029065</name>
</gene>
<feature type="signal peptide" evidence="16">
    <location>
        <begin position="1"/>
        <end position="38"/>
    </location>
</feature>
<evidence type="ECO:0000256" key="11">
    <source>
        <dbReference type="ARBA" id="ARBA00023136"/>
    </source>
</evidence>
<dbReference type="GO" id="GO:0015891">
    <property type="term" value="P:siderophore transport"/>
    <property type="evidence" value="ECO:0007669"/>
    <property type="project" value="InterPro"/>
</dbReference>
<evidence type="ECO:0000259" key="17">
    <source>
        <dbReference type="Pfam" id="PF00593"/>
    </source>
</evidence>
<dbReference type="InterPro" id="IPR039426">
    <property type="entry name" value="TonB-dep_rcpt-like"/>
</dbReference>
<keyword evidence="10 15" id="KW-0798">TonB box</keyword>
<keyword evidence="12 19" id="KW-0675">Receptor</keyword>
<reference evidence="19 20" key="1">
    <citation type="submission" date="2018-10" db="EMBL/GenBank/DDBJ databases">
        <title>Genome sequencing of Mucilaginibacter sp. HYN0043.</title>
        <authorList>
            <person name="Kim M."/>
            <person name="Yi H."/>
        </authorList>
    </citation>
    <scope>NUCLEOTIDE SEQUENCE [LARGE SCALE GENOMIC DNA]</scope>
    <source>
        <strain evidence="19 20">HYN0043</strain>
    </source>
</reference>
<evidence type="ECO:0000256" key="6">
    <source>
        <dbReference type="ARBA" id="ARBA00022692"/>
    </source>
</evidence>
<dbReference type="KEGG" id="muh:HYN43_029065"/>
<dbReference type="CDD" id="cd01347">
    <property type="entry name" value="ligand_gated_channel"/>
    <property type="match status" value="1"/>
</dbReference>
<dbReference type="GO" id="GO:0038023">
    <property type="term" value="F:signaling receptor activity"/>
    <property type="evidence" value="ECO:0007669"/>
    <property type="project" value="InterPro"/>
</dbReference>
<dbReference type="PROSITE" id="PS01156">
    <property type="entry name" value="TONB_DEPENDENT_REC_2"/>
    <property type="match status" value="1"/>
</dbReference>
<dbReference type="InterPro" id="IPR013784">
    <property type="entry name" value="Carb-bd-like_fold"/>
</dbReference>
<evidence type="ECO:0000256" key="5">
    <source>
        <dbReference type="ARBA" id="ARBA00022496"/>
    </source>
</evidence>
<feature type="chain" id="PRO_5019720608" evidence="16">
    <location>
        <begin position="39"/>
        <end position="812"/>
    </location>
</feature>
<proteinExistence type="inferred from homology"/>
<dbReference type="InterPro" id="IPR010917">
    <property type="entry name" value="TonB_rcpt_CS"/>
</dbReference>
<dbReference type="Pfam" id="PF07715">
    <property type="entry name" value="Plug"/>
    <property type="match status" value="1"/>
</dbReference>
<keyword evidence="20" id="KW-1185">Reference proteome</keyword>
<evidence type="ECO:0000256" key="10">
    <source>
        <dbReference type="ARBA" id="ARBA00023077"/>
    </source>
</evidence>
<dbReference type="SUPFAM" id="SSF49452">
    <property type="entry name" value="Starch-binding domain-like"/>
    <property type="match status" value="1"/>
</dbReference>
<evidence type="ECO:0000256" key="2">
    <source>
        <dbReference type="ARBA" id="ARBA00009810"/>
    </source>
</evidence>
<evidence type="ECO:0000256" key="8">
    <source>
        <dbReference type="ARBA" id="ARBA00023004"/>
    </source>
</evidence>
<evidence type="ECO:0000256" key="13">
    <source>
        <dbReference type="ARBA" id="ARBA00023237"/>
    </source>
</evidence>
<evidence type="ECO:0000256" key="16">
    <source>
        <dbReference type="SAM" id="SignalP"/>
    </source>
</evidence>
<keyword evidence="7 16" id="KW-0732">Signal</keyword>
<dbReference type="GO" id="GO:0030246">
    <property type="term" value="F:carbohydrate binding"/>
    <property type="evidence" value="ECO:0007669"/>
    <property type="project" value="InterPro"/>
</dbReference>
<accession>A0A494VVP3</accession>
<dbReference type="EMBL" id="CP032869">
    <property type="protein sequence ID" value="AYL99074.1"/>
    <property type="molecule type" value="Genomic_DNA"/>
</dbReference>
<evidence type="ECO:0000256" key="7">
    <source>
        <dbReference type="ARBA" id="ARBA00022729"/>
    </source>
</evidence>
<dbReference type="Pfam" id="PF00593">
    <property type="entry name" value="TonB_dep_Rec_b-barrel"/>
    <property type="match status" value="1"/>
</dbReference>
<dbReference type="Proteomes" id="UP000270046">
    <property type="component" value="Chromosome"/>
</dbReference>
<dbReference type="GO" id="GO:0009279">
    <property type="term" value="C:cell outer membrane"/>
    <property type="evidence" value="ECO:0007669"/>
    <property type="project" value="UniProtKB-SubCell"/>
</dbReference>
<comment type="similarity">
    <text evidence="2 14 15">Belongs to the TonB-dependent receptor family.</text>
</comment>
<dbReference type="InterPro" id="IPR000531">
    <property type="entry name" value="Beta-barrel_TonB"/>
</dbReference>
<keyword evidence="3 14" id="KW-0813">Transport</keyword>
<dbReference type="AlphaFoldDB" id="A0A494VVP3"/>
<evidence type="ECO:0000256" key="3">
    <source>
        <dbReference type="ARBA" id="ARBA00022448"/>
    </source>
</evidence>
<dbReference type="Gene3D" id="2.60.40.1120">
    <property type="entry name" value="Carboxypeptidase-like, regulatory domain"/>
    <property type="match status" value="1"/>
</dbReference>
<dbReference type="NCBIfam" id="TIGR01783">
    <property type="entry name" value="TonB-siderophor"/>
    <property type="match status" value="1"/>
</dbReference>
<keyword evidence="11 14" id="KW-0472">Membrane</keyword>
<dbReference type="InterPro" id="IPR010105">
    <property type="entry name" value="TonB_sidphr_rcpt"/>
</dbReference>
<comment type="subcellular location">
    <subcellularLocation>
        <location evidence="1 14">Cell outer membrane</location>
        <topology evidence="1 14">Multi-pass membrane protein</topology>
    </subcellularLocation>
</comment>
<dbReference type="GO" id="GO:0015344">
    <property type="term" value="F:siderophore uptake transmembrane transporter activity"/>
    <property type="evidence" value="ECO:0007669"/>
    <property type="project" value="TreeGrafter"/>
</dbReference>
<dbReference type="RefSeq" id="WP_119407317.1">
    <property type="nucleotide sequence ID" value="NZ_CP032869.1"/>
</dbReference>
<evidence type="ECO:0000256" key="12">
    <source>
        <dbReference type="ARBA" id="ARBA00023170"/>
    </source>
</evidence>
<evidence type="ECO:0000256" key="15">
    <source>
        <dbReference type="RuleBase" id="RU003357"/>
    </source>
</evidence>
<dbReference type="InterPro" id="IPR036942">
    <property type="entry name" value="Beta-barrel_TonB_sf"/>
</dbReference>
<evidence type="ECO:0000256" key="9">
    <source>
        <dbReference type="ARBA" id="ARBA00023065"/>
    </source>
</evidence>
<evidence type="ECO:0000256" key="14">
    <source>
        <dbReference type="PROSITE-ProRule" id="PRU01360"/>
    </source>
</evidence>
<evidence type="ECO:0000256" key="4">
    <source>
        <dbReference type="ARBA" id="ARBA00022452"/>
    </source>
</evidence>
<keyword evidence="13 14" id="KW-0998">Cell outer membrane</keyword>
<dbReference type="Pfam" id="PF13715">
    <property type="entry name" value="CarbopepD_reg_2"/>
    <property type="match status" value="1"/>
</dbReference>
<dbReference type="PANTHER" id="PTHR32552">
    <property type="entry name" value="FERRICHROME IRON RECEPTOR-RELATED"/>
    <property type="match status" value="1"/>
</dbReference>
<dbReference type="SUPFAM" id="SSF56935">
    <property type="entry name" value="Porins"/>
    <property type="match status" value="1"/>
</dbReference>
<keyword evidence="5" id="KW-0410">Iron transport</keyword>
<evidence type="ECO:0000256" key="1">
    <source>
        <dbReference type="ARBA" id="ARBA00004571"/>
    </source>
</evidence>
<evidence type="ECO:0000259" key="18">
    <source>
        <dbReference type="Pfam" id="PF07715"/>
    </source>
</evidence>
<keyword evidence="6 14" id="KW-0812">Transmembrane</keyword>
<keyword evidence="9" id="KW-0406">Ion transport</keyword>
<evidence type="ECO:0000313" key="19">
    <source>
        <dbReference type="EMBL" id="AYL99074.1"/>
    </source>
</evidence>
<dbReference type="Gene3D" id="2.40.170.20">
    <property type="entry name" value="TonB-dependent receptor, beta-barrel domain"/>
    <property type="match status" value="1"/>
</dbReference>